<dbReference type="Proteomes" id="UP001431209">
    <property type="component" value="Unassembled WGS sequence"/>
</dbReference>
<dbReference type="SUPFAM" id="SSF52540">
    <property type="entry name" value="P-loop containing nucleoside triphosphate hydrolases"/>
    <property type="match status" value="1"/>
</dbReference>
<evidence type="ECO:0000313" key="1">
    <source>
        <dbReference type="EMBL" id="KAL0480922.1"/>
    </source>
</evidence>
<evidence type="ECO:0000313" key="2">
    <source>
        <dbReference type="Proteomes" id="UP001431209"/>
    </source>
</evidence>
<protein>
    <submittedName>
        <fullName evidence="1">2-phosphoglycerate kinase</fullName>
    </submittedName>
</protein>
<dbReference type="AlphaFoldDB" id="A0AAW2YXB6"/>
<dbReference type="InterPro" id="IPR027417">
    <property type="entry name" value="P-loop_NTPase"/>
</dbReference>
<proteinExistence type="predicted"/>
<dbReference type="GO" id="GO:0016301">
    <property type="term" value="F:kinase activity"/>
    <property type="evidence" value="ECO:0007669"/>
    <property type="project" value="UniProtKB-KW"/>
</dbReference>
<dbReference type="PANTHER" id="PTHR33477:SF2">
    <property type="entry name" value="2-PHOSPHOGLYCERATE KINASE"/>
    <property type="match status" value="1"/>
</dbReference>
<dbReference type="EMBL" id="JAOPGA020000703">
    <property type="protein sequence ID" value="KAL0480922.1"/>
    <property type="molecule type" value="Genomic_DNA"/>
</dbReference>
<dbReference type="Gene3D" id="3.40.50.300">
    <property type="entry name" value="P-loop containing nucleotide triphosphate hydrolases"/>
    <property type="match status" value="1"/>
</dbReference>
<gene>
    <name evidence="1" type="ORF">AKO1_013580</name>
</gene>
<organism evidence="1 2">
    <name type="scientific">Acrasis kona</name>
    <dbReference type="NCBI Taxonomy" id="1008807"/>
    <lineage>
        <taxon>Eukaryota</taxon>
        <taxon>Discoba</taxon>
        <taxon>Heterolobosea</taxon>
        <taxon>Tetramitia</taxon>
        <taxon>Eutetramitia</taxon>
        <taxon>Acrasidae</taxon>
        <taxon>Acrasis</taxon>
    </lineage>
</organism>
<comment type="caution">
    <text evidence="1">The sequence shown here is derived from an EMBL/GenBank/DDBJ whole genome shotgun (WGS) entry which is preliminary data.</text>
</comment>
<dbReference type="PANTHER" id="PTHR33477">
    <property type="entry name" value="P-LOOP NTPASE DOMAIN-CONTAINING PROTEIN LPA1 HOMOLOG 1"/>
    <property type="match status" value="1"/>
</dbReference>
<accession>A0AAW2YXB6</accession>
<reference evidence="1 2" key="1">
    <citation type="submission" date="2024-03" db="EMBL/GenBank/DDBJ databases">
        <title>The Acrasis kona genome and developmental transcriptomes reveal deep origins of eukaryotic multicellular pathways.</title>
        <authorList>
            <person name="Sheikh S."/>
            <person name="Fu C.-J."/>
            <person name="Brown M.W."/>
            <person name="Baldauf S.L."/>
        </authorList>
    </citation>
    <scope>NUCLEOTIDE SEQUENCE [LARGE SCALE GENOMIC DNA]</scope>
    <source>
        <strain evidence="1 2">ATCC MYA-3509</strain>
    </source>
</reference>
<keyword evidence="1" id="KW-0418">Kinase</keyword>
<keyword evidence="1" id="KW-0808">Transferase</keyword>
<sequence length="370" mass="42961">MSTTVPFLEVPNEFNKERKQSDSPIRINGQKKLASSKYDFVKVKVSVEKHYYILSRFIVSRILTAVNVHYTDSVKVSLELKKKLVDLNRLDVTQAELEQHLFMILRSYKYGEVPIQRYKLMTRFHQKRVPLMILMFGTGCVGKSTLATQLGERLNIPNVLQTDLVLDLVSSLNTSAPSIPVWFKQHQSKHSYLEQYKKECIFMRDALDGDINKCLEEGKAIIIEGSHIDPNLIVDLIKTRSFRFEGNNKSFRDIYQEDVESEVTSAEPKKGLILAFFLRIQKKEEHELFFEQWLSSRSNVGSIQSLGSNFDEKLISLSNNFKHIQEYLDQQNTDFAAHINVNLHKLDETLDRMHTDVLTNIERAYQEYAF</sequence>
<name>A0AAW2YXB6_9EUKA</name>
<keyword evidence="2" id="KW-1185">Reference proteome</keyword>